<dbReference type="EMBL" id="CP000828">
    <property type="protein sequence ID" value="ABW30420.1"/>
    <property type="molecule type" value="Genomic_DNA"/>
</dbReference>
<protein>
    <submittedName>
        <fullName evidence="2">Uncharacterized protein</fullName>
    </submittedName>
</protein>
<dbReference type="KEGG" id="amr:AM1_5465"/>
<sequence>MRLKDDLNGLRRNLTTIIEGIKGITEGLMAVGATLPLAAFASFTVFVDLWMTT</sequence>
<accession>B0CCX8</accession>
<feature type="transmembrane region" description="Helical" evidence="1">
    <location>
        <begin position="28"/>
        <end position="51"/>
    </location>
</feature>
<dbReference type="HOGENOM" id="CLU_3057352_0_0_3"/>
<keyword evidence="1" id="KW-0812">Transmembrane</keyword>
<gene>
    <name evidence="2" type="ordered locus">AM1_5465</name>
</gene>
<evidence type="ECO:0000313" key="3">
    <source>
        <dbReference type="Proteomes" id="UP000000268"/>
    </source>
</evidence>
<evidence type="ECO:0000313" key="2">
    <source>
        <dbReference type="EMBL" id="ABW30420.1"/>
    </source>
</evidence>
<dbReference type="Proteomes" id="UP000000268">
    <property type="component" value="Chromosome"/>
</dbReference>
<organism evidence="2 3">
    <name type="scientific">Acaryochloris marina (strain MBIC 11017)</name>
    <dbReference type="NCBI Taxonomy" id="329726"/>
    <lineage>
        <taxon>Bacteria</taxon>
        <taxon>Bacillati</taxon>
        <taxon>Cyanobacteriota</taxon>
        <taxon>Cyanophyceae</taxon>
        <taxon>Acaryochloridales</taxon>
        <taxon>Acaryochloridaceae</taxon>
        <taxon>Acaryochloris</taxon>
    </lineage>
</organism>
<reference evidence="2 3" key="1">
    <citation type="journal article" date="2008" name="Proc. Natl. Acad. Sci. U.S.A.">
        <title>Niche adaptation and genome expansion in the chlorophyll d-producing cyanobacterium Acaryochloris marina.</title>
        <authorList>
            <person name="Swingley W.D."/>
            <person name="Chen M."/>
            <person name="Cheung P.C."/>
            <person name="Conrad A.L."/>
            <person name="Dejesa L.C."/>
            <person name="Hao J."/>
            <person name="Honchak B.M."/>
            <person name="Karbach L.E."/>
            <person name="Kurdoglu A."/>
            <person name="Lahiri S."/>
            <person name="Mastrian S.D."/>
            <person name="Miyashita H."/>
            <person name="Page L."/>
            <person name="Ramakrishna P."/>
            <person name="Satoh S."/>
            <person name="Sattley W.M."/>
            <person name="Shimada Y."/>
            <person name="Taylor H.L."/>
            <person name="Tomo T."/>
            <person name="Tsuchiya T."/>
            <person name="Wang Z.T."/>
            <person name="Raymond J."/>
            <person name="Mimuro M."/>
            <person name="Blankenship R.E."/>
            <person name="Touchman J.W."/>
        </authorList>
    </citation>
    <scope>NUCLEOTIDE SEQUENCE [LARGE SCALE GENOMIC DNA]</scope>
    <source>
        <strain evidence="3">MBIC 11017</strain>
    </source>
</reference>
<keyword evidence="1" id="KW-1133">Transmembrane helix</keyword>
<keyword evidence="3" id="KW-1185">Reference proteome</keyword>
<dbReference type="AlphaFoldDB" id="B0CCX8"/>
<evidence type="ECO:0000256" key="1">
    <source>
        <dbReference type="SAM" id="Phobius"/>
    </source>
</evidence>
<keyword evidence="1" id="KW-0472">Membrane</keyword>
<proteinExistence type="predicted"/>
<name>B0CCX8_ACAM1</name>